<evidence type="ECO:0000256" key="6">
    <source>
        <dbReference type="ARBA" id="ARBA00023136"/>
    </source>
</evidence>
<feature type="transmembrane region" description="Helical" evidence="9">
    <location>
        <begin position="78"/>
        <end position="102"/>
    </location>
</feature>
<dbReference type="SUPFAM" id="SSF81324">
    <property type="entry name" value="Voltage-gated potassium channels"/>
    <property type="match status" value="1"/>
</dbReference>
<protein>
    <submittedName>
        <fullName evidence="12">TWiK family of potassium channels protein 18-like</fullName>
    </submittedName>
</protein>
<sequence length="300" mass="34240">MSTSPYPAIVQPQWPPSGDQRPVYYRQPSTMSRTSPTGPDPTPQIWLIDPSDFYDFGDKTKTAAVTIAERLKAFSKKWFTHILLFIVLMIYASVGAVIFRLIEGPHESPEIIDLPDVRSVMADILWNISRIDNISENEWQISAHLELKKYEGQVFQAISSSATTIDEARQWTFFGSLFFCGTVYTTIGYGNIAPSTTAGRAATIVYAFIGIPLLLMVLADLGKLFTRAIKFLFFFIRQFYYTGKCRKMRRAGRRATAVPVQVSHVMMLSVEREHTITLMYETTRITQWNVGSYQWRENTQ</sequence>
<evidence type="ECO:0000259" key="10">
    <source>
        <dbReference type="Pfam" id="PF07885"/>
    </source>
</evidence>
<dbReference type="Pfam" id="PF07885">
    <property type="entry name" value="Ion_trans_2"/>
    <property type="match status" value="1"/>
</dbReference>
<evidence type="ECO:0000256" key="7">
    <source>
        <dbReference type="ARBA" id="ARBA00023303"/>
    </source>
</evidence>
<dbReference type="InterPro" id="IPR003280">
    <property type="entry name" value="2pore_dom_K_chnl"/>
</dbReference>
<evidence type="ECO:0000256" key="8">
    <source>
        <dbReference type="SAM" id="MobiDB-lite"/>
    </source>
</evidence>
<comment type="subcellular location">
    <subcellularLocation>
        <location evidence="1">Membrane</location>
        <topology evidence="1">Multi-pass membrane protein</topology>
    </subcellularLocation>
</comment>
<dbReference type="Gene3D" id="1.10.287.70">
    <property type="match status" value="1"/>
</dbReference>
<dbReference type="PANTHER" id="PTHR11003:SF335">
    <property type="entry name" value="POTASSIUM CHANNEL DOMAIN-CONTAINING PROTEIN"/>
    <property type="match status" value="1"/>
</dbReference>
<reference evidence="12" key="1">
    <citation type="submission" date="2025-08" db="UniProtKB">
        <authorList>
            <consortium name="RefSeq"/>
        </authorList>
    </citation>
    <scope>IDENTIFICATION</scope>
    <source>
        <tissue evidence="12">Muscle</tissue>
    </source>
</reference>
<dbReference type="PANTHER" id="PTHR11003">
    <property type="entry name" value="POTASSIUM CHANNEL, SUBFAMILY K"/>
    <property type="match status" value="1"/>
</dbReference>
<dbReference type="RefSeq" id="XP_022235679.1">
    <property type="nucleotide sequence ID" value="XM_022379971.1"/>
</dbReference>
<evidence type="ECO:0000256" key="2">
    <source>
        <dbReference type="ARBA" id="ARBA00022448"/>
    </source>
</evidence>
<evidence type="ECO:0000256" key="9">
    <source>
        <dbReference type="SAM" id="Phobius"/>
    </source>
</evidence>
<keyword evidence="3 9" id="KW-0812">Transmembrane</keyword>
<dbReference type="InterPro" id="IPR013099">
    <property type="entry name" value="K_chnl_dom"/>
</dbReference>
<keyword evidence="7" id="KW-0407">Ion channel</keyword>
<feature type="transmembrane region" description="Helical" evidence="9">
    <location>
        <begin position="201"/>
        <end position="218"/>
    </location>
</feature>
<keyword evidence="4 9" id="KW-1133">Transmembrane helix</keyword>
<keyword evidence="11" id="KW-1185">Reference proteome</keyword>
<keyword evidence="5" id="KW-0406">Ion transport</keyword>
<evidence type="ECO:0000256" key="4">
    <source>
        <dbReference type="ARBA" id="ARBA00022989"/>
    </source>
</evidence>
<dbReference type="Proteomes" id="UP000694941">
    <property type="component" value="Unplaced"/>
</dbReference>
<feature type="domain" description="Potassium channel" evidence="10">
    <location>
        <begin position="163"/>
        <end position="226"/>
    </location>
</feature>
<accession>A0ABM1RWC4</accession>
<feature type="transmembrane region" description="Helical" evidence="9">
    <location>
        <begin position="224"/>
        <end position="243"/>
    </location>
</feature>
<proteinExistence type="predicted"/>
<keyword evidence="2" id="KW-0813">Transport</keyword>
<evidence type="ECO:0000256" key="3">
    <source>
        <dbReference type="ARBA" id="ARBA00022692"/>
    </source>
</evidence>
<evidence type="ECO:0000313" key="11">
    <source>
        <dbReference type="Proteomes" id="UP000694941"/>
    </source>
</evidence>
<feature type="compositionally biased region" description="Polar residues" evidence="8">
    <location>
        <begin position="27"/>
        <end position="37"/>
    </location>
</feature>
<feature type="transmembrane region" description="Helical" evidence="9">
    <location>
        <begin position="171"/>
        <end position="189"/>
    </location>
</feature>
<evidence type="ECO:0000256" key="5">
    <source>
        <dbReference type="ARBA" id="ARBA00023065"/>
    </source>
</evidence>
<feature type="region of interest" description="Disordered" evidence="8">
    <location>
        <begin position="1"/>
        <end position="41"/>
    </location>
</feature>
<name>A0ABM1RWC4_LIMPO</name>
<gene>
    <name evidence="12" type="primary">LOC106475981</name>
</gene>
<evidence type="ECO:0000313" key="12">
    <source>
        <dbReference type="RefSeq" id="XP_022235679.1"/>
    </source>
</evidence>
<evidence type="ECO:0000256" key="1">
    <source>
        <dbReference type="ARBA" id="ARBA00004141"/>
    </source>
</evidence>
<dbReference type="GeneID" id="106475981"/>
<organism evidence="11 12">
    <name type="scientific">Limulus polyphemus</name>
    <name type="common">Atlantic horseshoe crab</name>
    <dbReference type="NCBI Taxonomy" id="6850"/>
    <lineage>
        <taxon>Eukaryota</taxon>
        <taxon>Metazoa</taxon>
        <taxon>Ecdysozoa</taxon>
        <taxon>Arthropoda</taxon>
        <taxon>Chelicerata</taxon>
        <taxon>Merostomata</taxon>
        <taxon>Xiphosura</taxon>
        <taxon>Limulidae</taxon>
        <taxon>Limulus</taxon>
    </lineage>
</organism>
<keyword evidence="6 9" id="KW-0472">Membrane</keyword>